<organism evidence="3 4">
    <name type="scientific">Reticulomyxa filosa</name>
    <dbReference type="NCBI Taxonomy" id="46433"/>
    <lineage>
        <taxon>Eukaryota</taxon>
        <taxon>Sar</taxon>
        <taxon>Rhizaria</taxon>
        <taxon>Retaria</taxon>
        <taxon>Foraminifera</taxon>
        <taxon>Monothalamids</taxon>
        <taxon>Reticulomyxidae</taxon>
        <taxon>Reticulomyxa</taxon>
    </lineage>
</organism>
<dbReference type="Proteomes" id="UP000023152">
    <property type="component" value="Unassembled WGS sequence"/>
</dbReference>
<dbReference type="PRINTS" id="PR00348">
    <property type="entry name" value="UBIQUITIN"/>
</dbReference>
<keyword evidence="1" id="KW-0472">Membrane</keyword>
<dbReference type="GO" id="GO:0005829">
    <property type="term" value="C:cytosol"/>
    <property type="evidence" value="ECO:0007669"/>
    <property type="project" value="TreeGrafter"/>
</dbReference>
<dbReference type="Gene3D" id="3.10.20.90">
    <property type="entry name" value="Phosphatidylinositol 3-kinase Catalytic Subunit, Chain A, domain 1"/>
    <property type="match status" value="1"/>
</dbReference>
<keyword evidence="1" id="KW-0812">Transmembrane</keyword>
<feature type="transmembrane region" description="Helical" evidence="1">
    <location>
        <begin position="224"/>
        <end position="248"/>
    </location>
</feature>
<name>X6NLH1_RETFI</name>
<keyword evidence="4" id="KW-1185">Reference proteome</keyword>
<dbReference type="InterPro" id="IPR019956">
    <property type="entry name" value="Ubiquitin_dom"/>
</dbReference>
<dbReference type="PROSITE" id="PS50053">
    <property type="entry name" value="UBIQUITIN_2"/>
    <property type="match status" value="1"/>
</dbReference>
<keyword evidence="1" id="KW-1133">Transmembrane helix</keyword>
<dbReference type="GO" id="GO:0006511">
    <property type="term" value="P:ubiquitin-dependent protein catabolic process"/>
    <property type="evidence" value="ECO:0007669"/>
    <property type="project" value="TreeGrafter"/>
</dbReference>
<dbReference type="Pfam" id="PF00240">
    <property type="entry name" value="ubiquitin"/>
    <property type="match status" value="1"/>
</dbReference>
<feature type="transmembrane region" description="Helical" evidence="1">
    <location>
        <begin position="198"/>
        <end position="218"/>
    </location>
</feature>
<gene>
    <name evidence="3" type="ORF">RFI_10297</name>
</gene>
<feature type="domain" description="Ubiquitin-like" evidence="2">
    <location>
        <begin position="6"/>
        <end position="78"/>
    </location>
</feature>
<dbReference type="PANTHER" id="PTHR10677:SF3">
    <property type="entry name" value="FI07626P-RELATED"/>
    <property type="match status" value="1"/>
</dbReference>
<comment type="caution">
    <text evidence="3">The sequence shown here is derived from an EMBL/GenBank/DDBJ whole genome shotgun (WGS) entry which is preliminary data.</text>
</comment>
<dbReference type="InterPro" id="IPR029071">
    <property type="entry name" value="Ubiquitin-like_domsf"/>
</dbReference>
<reference evidence="3 4" key="1">
    <citation type="journal article" date="2013" name="Curr. Biol.">
        <title>The Genome of the Foraminiferan Reticulomyxa filosa.</title>
        <authorList>
            <person name="Glockner G."/>
            <person name="Hulsmann N."/>
            <person name="Schleicher M."/>
            <person name="Noegel A.A."/>
            <person name="Eichinger L."/>
            <person name="Gallinger C."/>
            <person name="Pawlowski J."/>
            <person name="Sierra R."/>
            <person name="Euteneuer U."/>
            <person name="Pillet L."/>
            <person name="Moustafa A."/>
            <person name="Platzer M."/>
            <person name="Groth M."/>
            <person name="Szafranski K."/>
            <person name="Schliwa M."/>
        </authorList>
    </citation>
    <scope>NUCLEOTIDE SEQUENCE [LARGE SCALE GENOMIC DNA]</scope>
</reference>
<proteinExistence type="predicted"/>
<dbReference type="OrthoDB" id="267397at2759"/>
<accession>X6NLH1</accession>
<dbReference type="PANTHER" id="PTHR10677">
    <property type="entry name" value="UBIQUILIN"/>
    <property type="match status" value="1"/>
</dbReference>
<feature type="transmembrane region" description="Helical" evidence="1">
    <location>
        <begin position="163"/>
        <end position="186"/>
    </location>
</feature>
<dbReference type="InterPro" id="IPR000626">
    <property type="entry name" value="Ubiquitin-like_dom"/>
</dbReference>
<dbReference type="AlphaFoldDB" id="X6NLH1"/>
<evidence type="ECO:0000259" key="2">
    <source>
        <dbReference type="PROSITE" id="PS50053"/>
    </source>
</evidence>
<dbReference type="EMBL" id="ASPP01007610">
    <property type="protein sequence ID" value="ETO26836.1"/>
    <property type="molecule type" value="Genomic_DNA"/>
</dbReference>
<protein>
    <submittedName>
        <fullName evidence="3">Ubiquitin</fullName>
    </submittedName>
</protein>
<dbReference type="InterPro" id="IPR015496">
    <property type="entry name" value="Ubiquilin"/>
</dbReference>
<evidence type="ECO:0000256" key="1">
    <source>
        <dbReference type="SAM" id="Phobius"/>
    </source>
</evidence>
<dbReference type="SUPFAM" id="SSF54236">
    <property type="entry name" value="Ubiquitin-like"/>
    <property type="match status" value="1"/>
</dbReference>
<dbReference type="GO" id="GO:0031593">
    <property type="term" value="F:polyubiquitin modification-dependent protein binding"/>
    <property type="evidence" value="ECO:0007669"/>
    <property type="project" value="TreeGrafter"/>
</dbReference>
<evidence type="ECO:0000313" key="3">
    <source>
        <dbReference type="EMBL" id="ETO26836.1"/>
    </source>
</evidence>
<evidence type="ECO:0000313" key="4">
    <source>
        <dbReference type="Proteomes" id="UP000023152"/>
    </source>
</evidence>
<dbReference type="SMART" id="SM00213">
    <property type="entry name" value="UBQ"/>
    <property type="match status" value="1"/>
</dbReference>
<sequence>MTDNLIKVIIKLLDGATLDVQIAPNATVENLKRSIEQERDISPERQRLIFRGQELKNDTNLLSEYGVVDQSTLHMVIRPIRNEPINNHDANQGDVAVDIPQRGKNKLDFLFLLKQTKKRNPYGYNNVPNEEVIQGQEEVEHDTSVLEVMRLCRFVRMFAMMDFIILVLFALTLSFFFLFMALLALAGYYGAKILKRSYLAAYMICLVMEIGVRVYFIYANSSKVVSVILFILMILIDFFVLKCLVHLYKIIPYLNMSQIRQILIFNRVGLF</sequence>